<dbReference type="STRING" id="313596.RB2501_15779"/>
<dbReference type="Gene3D" id="3.10.450.50">
    <property type="match status" value="1"/>
</dbReference>
<keyword evidence="2" id="KW-1185">Reference proteome</keyword>
<evidence type="ECO:0000313" key="2">
    <source>
        <dbReference type="Proteomes" id="UP000009049"/>
    </source>
</evidence>
<evidence type="ECO:0008006" key="3">
    <source>
        <dbReference type="Google" id="ProtNLM"/>
    </source>
</evidence>
<evidence type="ECO:0000313" key="1">
    <source>
        <dbReference type="EMBL" id="EAR15802.1"/>
    </source>
</evidence>
<gene>
    <name evidence="1" type="ordered locus">RB2501_15779</name>
</gene>
<organism evidence="1 2">
    <name type="scientific">Robiginitalea biformata (strain ATCC BAA-864 / DSM 15991 / KCTC 12146 / HTCC2501)</name>
    <dbReference type="NCBI Taxonomy" id="313596"/>
    <lineage>
        <taxon>Bacteria</taxon>
        <taxon>Pseudomonadati</taxon>
        <taxon>Bacteroidota</taxon>
        <taxon>Flavobacteriia</taxon>
        <taxon>Flavobacteriales</taxon>
        <taxon>Flavobacteriaceae</taxon>
        <taxon>Robiginitalea</taxon>
    </lineage>
</organism>
<protein>
    <recommendedName>
        <fullName evidence="3">3-methyl-2-oxobutanoate hydroxymethyltransferase</fullName>
    </recommendedName>
</protein>
<dbReference type="SUPFAM" id="SSF54427">
    <property type="entry name" value="NTF2-like"/>
    <property type="match status" value="1"/>
</dbReference>
<dbReference type="InterPro" id="IPR032710">
    <property type="entry name" value="NTF2-like_dom_sf"/>
</dbReference>
<dbReference type="eggNOG" id="ENOG5032SDI">
    <property type="taxonomic scope" value="Bacteria"/>
</dbReference>
<dbReference type="AlphaFoldDB" id="A4CLQ3"/>
<dbReference type="KEGG" id="rbi:RB2501_15779"/>
<dbReference type="EMBL" id="CP001712">
    <property type="protein sequence ID" value="EAR15802.1"/>
    <property type="molecule type" value="Genomic_DNA"/>
</dbReference>
<dbReference type="HOGENOM" id="CLU_121854_0_0_10"/>
<proteinExistence type="predicted"/>
<name>A4CLQ3_ROBBH</name>
<accession>A4CLQ3</accession>
<sequence length="155" mass="17323">MYALFYRLLAVFILLSGPIGLAQQDSKAAVRSSIDRFFQGLHQRDTTGMKTVLGAEVLLQTVGSDPEGKAVLRSQPMADFLASIAGIPDTVVIEERLLDYKIRVDGNMAHAWTPYEFYVGGKFSHCGVNSFQLFRDGSDWKIIYIVDTRRRDGCL</sequence>
<dbReference type="RefSeq" id="WP_015755117.1">
    <property type="nucleotide sequence ID" value="NC_013222.1"/>
</dbReference>
<dbReference type="Proteomes" id="UP000009049">
    <property type="component" value="Chromosome"/>
</dbReference>
<reference evidence="1 2" key="1">
    <citation type="journal article" date="2009" name="J. Bacteriol.">
        <title>Complete genome sequence of Robiginitalea biformata HTCC2501.</title>
        <authorList>
            <person name="Oh H.M."/>
            <person name="Giovannoni S.J."/>
            <person name="Lee K."/>
            <person name="Ferriera S."/>
            <person name="Johnson J."/>
            <person name="Cho J.C."/>
        </authorList>
    </citation>
    <scope>NUCLEOTIDE SEQUENCE [LARGE SCALE GENOMIC DNA]</scope>
    <source>
        <strain evidence="2">ATCC BAA-864 / HTCC2501 / KCTC 12146</strain>
    </source>
</reference>